<evidence type="ECO:0000313" key="4">
    <source>
        <dbReference type="Proteomes" id="UP000182829"/>
    </source>
</evidence>
<dbReference type="SUPFAM" id="SSF52402">
    <property type="entry name" value="Adenine nucleotide alpha hydrolases-like"/>
    <property type="match status" value="1"/>
</dbReference>
<sequence length="164" mass="17454">MVKAVDSTDTATGLVSQELSALAFESNGMNRQLLVPMDDSETARRALEHALAIFADDEITVVHVVGDLEAAYGGGPVVPESGDTEPAFFDDVREIASRHDRNVEIVTVEGTAPEAILEYAREENVDAIVMGSEGRSGVSRMLLGSVAEAVTRRSSVPVTIVPRS</sequence>
<dbReference type="InterPro" id="IPR006015">
    <property type="entry name" value="Universal_stress_UspA"/>
</dbReference>
<organism evidence="3 4">
    <name type="scientific">Natronobacterium gregoryi</name>
    <dbReference type="NCBI Taxonomy" id="44930"/>
    <lineage>
        <taxon>Archaea</taxon>
        <taxon>Methanobacteriati</taxon>
        <taxon>Methanobacteriota</taxon>
        <taxon>Stenosarchaea group</taxon>
        <taxon>Halobacteria</taxon>
        <taxon>Halobacteriales</taxon>
        <taxon>Natrialbaceae</taxon>
        <taxon>Natronobacterium</taxon>
    </lineage>
</organism>
<dbReference type="PRINTS" id="PR01438">
    <property type="entry name" value="UNVRSLSTRESS"/>
</dbReference>
<feature type="domain" description="UspA" evidence="2">
    <location>
        <begin position="29"/>
        <end position="162"/>
    </location>
</feature>
<dbReference type="PANTHER" id="PTHR46268">
    <property type="entry name" value="STRESS RESPONSE PROTEIN NHAX"/>
    <property type="match status" value="1"/>
</dbReference>
<evidence type="ECO:0000313" key="3">
    <source>
        <dbReference type="EMBL" id="SFI66558.1"/>
    </source>
</evidence>
<evidence type="ECO:0000256" key="1">
    <source>
        <dbReference type="ARBA" id="ARBA00008791"/>
    </source>
</evidence>
<dbReference type="AlphaFoldDB" id="A0A1I3K2M6"/>
<dbReference type="InterPro" id="IPR014729">
    <property type="entry name" value="Rossmann-like_a/b/a_fold"/>
</dbReference>
<accession>A0A1I3K2M6</accession>
<protein>
    <submittedName>
        <fullName evidence="3">Nucleotide-binding universal stress protein, UspA family</fullName>
    </submittedName>
</protein>
<dbReference type="InterPro" id="IPR006016">
    <property type="entry name" value="UspA"/>
</dbReference>
<dbReference type="OMA" id="QLLVPMD"/>
<gene>
    <name evidence="3" type="ORF">SAMN05443661_10356</name>
</gene>
<name>A0A1I3K2M6_9EURY</name>
<dbReference type="Gene3D" id="3.40.50.620">
    <property type="entry name" value="HUPs"/>
    <property type="match status" value="1"/>
</dbReference>
<dbReference type="CDD" id="cd00293">
    <property type="entry name" value="USP-like"/>
    <property type="match status" value="1"/>
</dbReference>
<proteinExistence type="inferred from homology"/>
<evidence type="ECO:0000259" key="2">
    <source>
        <dbReference type="Pfam" id="PF00582"/>
    </source>
</evidence>
<comment type="similarity">
    <text evidence="1">Belongs to the universal stress protein A family.</text>
</comment>
<dbReference type="PANTHER" id="PTHR46268:SF6">
    <property type="entry name" value="UNIVERSAL STRESS PROTEIN UP12"/>
    <property type="match status" value="1"/>
</dbReference>
<dbReference type="Pfam" id="PF00582">
    <property type="entry name" value="Usp"/>
    <property type="match status" value="1"/>
</dbReference>
<dbReference type="Proteomes" id="UP000182829">
    <property type="component" value="Unassembled WGS sequence"/>
</dbReference>
<reference evidence="3 4" key="1">
    <citation type="submission" date="2016-10" db="EMBL/GenBank/DDBJ databases">
        <authorList>
            <person name="de Groot N.N."/>
        </authorList>
    </citation>
    <scope>NUCLEOTIDE SEQUENCE [LARGE SCALE GENOMIC DNA]</scope>
    <source>
        <strain evidence="3 4">SP2</strain>
    </source>
</reference>
<dbReference type="EMBL" id="FORO01000003">
    <property type="protein sequence ID" value="SFI66558.1"/>
    <property type="molecule type" value="Genomic_DNA"/>
</dbReference>